<dbReference type="Proteomes" id="UP000030762">
    <property type="component" value="Unassembled WGS sequence"/>
</dbReference>
<feature type="region of interest" description="Disordered" evidence="1">
    <location>
        <begin position="189"/>
        <end position="215"/>
    </location>
</feature>
<dbReference type="CDD" id="cd00201">
    <property type="entry name" value="WW"/>
    <property type="match status" value="1"/>
</dbReference>
<feature type="region of interest" description="Disordered" evidence="1">
    <location>
        <begin position="256"/>
        <end position="280"/>
    </location>
</feature>
<evidence type="ECO:0000313" key="4">
    <source>
        <dbReference type="Proteomes" id="UP000030762"/>
    </source>
</evidence>
<feature type="compositionally biased region" description="Polar residues" evidence="1">
    <location>
        <begin position="268"/>
        <end position="280"/>
    </location>
</feature>
<feature type="domain" description="WW" evidence="2">
    <location>
        <begin position="401"/>
        <end position="433"/>
    </location>
</feature>
<dbReference type="SUPFAM" id="SSF51045">
    <property type="entry name" value="WW domain"/>
    <property type="match status" value="1"/>
</dbReference>
<dbReference type="GeneID" id="19941504"/>
<dbReference type="OrthoDB" id="2020426at2759"/>
<feature type="region of interest" description="Disordered" evidence="1">
    <location>
        <begin position="363"/>
        <end position="383"/>
    </location>
</feature>
<evidence type="ECO:0000313" key="3">
    <source>
        <dbReference type="EMBL" id="EQC41922.1"/>
    </source>
</evidence>
<dbReference type="eggNOG" id="ENOG502STYP">
    <property type="taxonomic scope" value="Eukaryota"/>
</dbReference>
<dbReference type="InterPro" id="IPR001202">
    <property type="entry name" value="WW_dom"/>
</dbReference>
<name>T0SFW0_SAPDV</name>
<dbReference type="PROSITE" id="PS50020">
    <property type="entry name" value="WW_DOMAIN_2"/>
    <property type="match status" value="1"/>
</dbReference>
<reference evidence="3 4" key="1">
    <citation type="submission" date="2012-04" db="EMBL/GenBank/DDBJ databases">
        <title>The Genome Sequence of Saprolegnia declina VS20.</title>
        <authorList>
            <consortium name="The Broad Institute Genome Sequencing Platform"/>
            <person name="Russ C."/>
            <person name="Nusbaum C."/>
            <person name="Tyler B."/>
            <person name="van West P."/>
            <person name="Dieguez-Uribeondo J."/>
            <person name="de Bruijn I."/>
            <person name="Tripathy S."/>
            <person name="Jiang R."/>
            <person name="Young S.K."/>
            <person name="Zeng Q."/>
            <person name="Gargeya S."/>
            <person name="Fitzgerald M."/>
            <person name="Haas B."/>
            <person name="Abouelleil A."/>
            <person name="Alvarado L."/>
            <person name="Arachchi H.M."/>
            <person name="Berlin A."/>
            <person name="Chapman S.B."/>
            <person name="Goldberg J."/>
            <person name="Griggs A."/>
            <person name="Gujja S."/>
            <person name="Hansen M."/>
            <person name="Howarth C."/>
            <person name="Imamovic A."/>
            <person name="Larimer J."/>
            <person name="McCowen C."/>
            <person name="Montmayeur A."/>
            <person name="Murphy C."/>
            <person name="Neiman D."/>
            <person name="Pearson M."/>
            <person name="Priest M."/>
            <person name="Roberts A."/>
            <person name="Saif S."/>
            <person name="Shea T."/>
            <person name="Sisk P."/>
            <person name="Sykes S."/>
            <person name="Wortman J."/>
            <person name="Nusbaum C."/>
            <person name="Birren B."/>
        </authorList>
    </citation>
    <scope>NUCLEOTIDE SEQUENCE [LARGE SCALE GENOMIC DNA]</scope>
    <source>
        <strain evidence="3 4">VS20</strain>
    </source>
</reference>
<sequence>MARDATVTIDAVHRRSVSNNNYEGRKSIRKSVVAPEAAHEPHYDDKADSMVGNPEVDAPEESSPPPIKYRPSYSRPYDLPPPKAPLPKRVVVTSEKSSTDDDGPRTIVNAHSRTLLELKRRKPSLVDPSLKVEDRLQQLGLVYAQKQASKQAINATHQCTFTPAISYHSSKLSRHGSVHDRLYGLAKAPTRAPDAASTTASPAKPATSNTATSAGERLYRKAREFQVKQDAVRAAEAAEAASLRNTRKMSAKSLRLVERSTKPPQPVPTSASSPPARTKQVTTAQARAIYDRQLQWKEAKDARSARIRWQQDRDEQQACTFQNPYADKATPPLHDASFFDKAIEWAKAKDAVVRQKQQARQAEELAACPFKPQRPPRPRRRDPSGLEAIIATFQAEHYAHAPLPYPWEAYTDASGNDYYYNPATETTQWGRPT</sequence>
<dbReference type="Pfam" id="PF00397">
    <property type="entry name" value="WW"/>
    <property type="match status" value="1"/>
</dbReference>
<dbReference type="RefSeq" id="XP_008604491.1">
    <property type="nucleotide sequence ID" value="XM_008606269.1"/>
</dbReference>
<dbReference type="SMART" id="SM00456">
    <property type="entry name" value="WW"/>
    <property type="match status" value="1"/>
</dbReference>
<dbReference type="OMA" id="PWEAYTD"/>
<dbReference type="InParanoid" id="T0SFW0"/>
<dbReference type="Gene3D" id="2.20.70.10">
    <property type="match status" value="1"/>
</dbReference>
<proteinExistence type="predicted"/>
<organism evidence="3 4">
    <name type="scientific">Saprolegnia diclina (strain VS20)</name>
    <dbReference type="NCBI Taxonomy" id="1156394"/>
    <lineage>
        <taxon>Eukaryota</taxon>
        <taxon>Sar</taxon>
        <taxon>Stramenopiles</taxon>
        <taxon>Oomycota</taxon>
        <taxon>Saprolegniomycetes</taxon>
        <taxon>Saprolegniales</taxon>
        <taxon>Saprolegniaceae</taxon>
        <taxon>Saprolegnia</taxon>
    </lineage>
</organism>
<feature type="compositionally biased region" description="Low complexity" evidence="1">
    <location>
        <begin position="189"/>
        <end position="214"/>
    </location>
</feature>
<dbReference type="VEuPathDB" id="FungiDB:SDRG_00777"/>
<evidence type="ECO:0000259" key="2">
    <source>
        <dbReference type="PROSITE" id="PS50020"/>
    </source>
</evidence>
<dbReference type="PROSITE" id="PS01159">
    <property type="entry name" value="WW_DOMAIN_1"/>
    <property type="match status" value="1"/>
</dbReference>
<dbReference type="AlphaFoldDB" id="T0SFW0"/>
<feature type="region of interest" description="Disordered" evidence="1">
    <location>
        <begin position="1"/>
        <end position="107"/>
    </location>
</feature>
<accession>T0SFW0</accession>
<gene>
    <name evidence="3" type="ORF">SDRG_00777</name>
</gene>
<dbReference type="InterPro" id="IPR036020">
    <property type="entry name" value="WW_dom_sf"/>
</dbReference>
<evidence type="ECO:0000256" key="1">
    <source>
        <dbReference type="SAM" id="MobiDB-lite"/>
    </source>
</evidence>
<keyword evidence="4" id="KW-1185">Reference proteome</keyword>
<dbReference type="EMBL" id="JH767133">
    <property type="protein sequence ID" value="EQC41922.1"/>
    <property type="molecule type" value="Genomic_DNA"/>
</dbReference>
<protein>
    <recommendedName>
        <fullName evidence="2">WW domain-containing protein</fullName>
    </recommendedName>
</protein>
<feature type="compositionally biased region" description="Basic and acidic residues" evidence="1">
    <location>
        <begin position="37"/>
        <end position="48"/>
    </location>
</feature>